<name>A0A194VX85_CYTMA</name>
<accession>A0A194VX85</accession>
<gene>
    <name evidence="2" type="ORF">VM1G_04666</name>
</gene>
<dbReference type="AlphaFoldDB" id="A0A194VX85"/>
<proteinExistence type="predicted"/>
<evidence type="ECO:0000256" key="1">
    <source>
        <dbReference type="SAM" id="MobiDB-lite"/>
    </source>
</evidence>
<sequence>MFILSRESQASVDQHERKLRRPYDPTTTNDNTTTTTSPNPGAQSGDDPFAYTRPPFPYAPGECFDIKPHNPPPPFDGGASSIHPGEQPLLKTRMFVS</sequence>
<organism evidence="2 3">
    <name type="scientific">Cytospora mali</name>
    <name type="common">Apple Valsa canker fungus</name>
    <name type="synonym">Valsa mali</name>
    <dbReference type="NCBI Taxonomy" id="578113"/>
    <lineage>
        <taxon>Eukaryota</taxon>
        <taxon>Fungi</taxon>
        <taxon>Dikarya</taxon>
        <taxon>Ascomycota</taxon>
        <taxon>Pezizomycotina</taxon>
        <taxon>Sordariomycetes</taxon>
        <taxon>Sordariomycetidae</taxon>
        <taxon>Diaporthales</taxon>
        <taxon>Cytosporaceae</taxon>
        <taxon>Cytospora</taxon>
    </lineage>
</organism>
<feature type="compositionally biased region" description="Polar residues" evidence="1">
    <location>
        <begin position="1"/>
        <end position="12"/>
    </location>
</feature>
<reference evidence="2" key="1">
    <citation type="submission" date="2014-12" db="EMBL/GenBank/DDBJ databases">
        <title>Genome Sequence of Valsa Canker Pathogens Uncovers a Specific Adaption of Colonization on Woody Bark.</title>
        <authorList>
            <person name="Yin Z."/>
            <person name="Liu H."/>
            <person name="Gao X."/>
            <person name="Li Z."/>
            <person name="Song N."/>
            <person name="Ke X."/>
            <person name="Dai Q."/>
            <person name="Wu Y."/>
            <person name="Sun Y."/>
            <person name="Xu J.-R."/>
            <person name="Kang Z.K."/>
            <person name="Wang L."/>
            <person name="Huang L."/>
        </authorList>
    </citation>
    <scope>NUCLEOTIDE SEQUENCE [LARGE SCALE GENOMIC DNA]</scope>
    <source>
        <strain evidence="2">03-8</strain>
    </source>
</reference>
<dbReference type="Proteomes" id="UP000078559">
    <property type="component" value="Chromosome 4"/>
</dbReference>
<dbReference type="OrthoDB" id="4267316at2759"/>
<evidence type="ECO:0000313" key="2">
    <source>
        <dbReference type="EMBL" id="KUI68483.1"/>
    </source>
</evidence>
<evidence type="ECO:0000313" key="3">
    <source>
        <dbReference type="Proteomes" id="UP000078559"/>
    </source>
</evidence>
<keyword evidence="3" id="KW-1185">Reference proteome</keyword>
<dbReference type="EMBL" id="CM003101">
    <property type="protein sequence ID" value="KUI68483.1"/>
    <property type="molecule type" value="Genomic_DNA"/>
</dbReference>
<protein>
    <submittedName>
        <fullName evidence="2">Uncharacterized protein</fullName>
    </submittedName>
</protein>
<feature type="region of interest" description="Disordered" evidence="1">
    <location>
        <begin position="1"/>
        <end position="87"/>
    </location>
</feature>
<feature type="compositionally biased region" description="Low complexity" evidence="1">
    <location>
        <begin position="24"/>
        <end position="40"/>
    </location>
</feature>